<proteinExistence type="predicted"/>
<gene>
    <name evidence="1" type="ORF">B5E41_17905</name>
</gene>
<comment type="caution">
    <text evidence="1">The sequence shown here is derived from an EMBL/GenBank/DDBJ whole genome shotgun (WGS) entry which is preliminary data.</text>
</comment>
<evidence type="ECO:0000313" key="2">
    <source>
        <dbReference type="Proteomes" id="UP000197269"/>
    </source>
</evidence>
<sequence length="89" mass="9680">MARFEMHNAETATVGGDNNSADVFCEMGLMYATGRGCVVDLVAAHKWLNIAAIKGNDRAAELRADVAAAMNKMQLVEALRAAREWMTVH</sequence>
<evidence type="ECO:0008006" key="3">
    <source>
        <dbReference type="Google" id="ProtNLM"/>
    </source>
</evidence>
<reference evidence="1 2" key="1">
    <citation type="submission" date="2017-03" db="EMBL/GenBank/DDBJ databases">
        <title>Genome of strain Rhizobium sp. CNPSo 668.</title>
        <authorList>
            <person name="Ribeiro R."/>
        </authorList>
    </citation>
    <scope>NUCLEOTIDE SEQUENCE [LARGE SCALE GENOMIC DNA]</scope>
    <source>
        <strain evidence="1 2">CNPSo 668</strain>
    </source>
</reference>
<dbReference type="Proteomes" id="UP000197269">
    <property type="component" value="Unassembled WGS sequence"/>
</dbReference>
<protein>
    <recommendedName>
        <fullName evidence="3">Sel1 repeat family protein</fullName>
    </recommendedName>
</protein>
<dbReference type="InterPro" id="IPR011990">
    <property type="entry name" value="TPR-like_helical_dom_sf"/>
</dbReference>
<dbReference type="EMBL" id="MXPU01000011">
    <property type="protein sequence ID" value="OWO93642.1"/>
    <property type="molecule type" value="Genomic_DNA"/>
</dbReference>
<dbReference type="RefSeq" id="WP_088395469.1">
    <property type="nucleotide sequence ID" value="NZ_MXPU01000011.1"/>
</dbReference>
<dbReference type="SUPFAM" id="SSF81901">
    <property type="entry name" value="HCP-like"/>
    <property type="match status" value="1"/>
</dbReference>
<dbReference type="AlphaFoldDB" id="A0A246DTP1"/>
<organism evidence="1 2">
    <name type="scientific">Rhizobium esperanzae</name>
    <dbReference type="NCBI Taxonomy" id="1967781"/>
    <lineage>
        <taxon>Bacteria</taxon>
        <taxon>Pseudomonadati</taxon>
        <taxon>Pseudomonadota</taxon>
        <taxon>Alphaproteobacteria</taxon>
        <taxon>Hyphomicrobiales</taxon>
        <taxon>Rhizobiaceae</taxon>
        <taxon>Rhizobium/Agrobacterium group</taxon>
        <taxon>Rhizobium</taxon>
    </lineage>
</organism>
<accession>A0A246DTP1</accession>
<name>A0A246DTP1_9HYPH</name>
<evidence type="ECO:0000313" key="1">
    <source>
        <dbReference type="EMBL" id="OWO93642.1"/>
    </source>
</evidence>
<dbReference type="Gene3D" id="1.25.40.10">
    <property type="entry name" value="Tetratricopeptide repeat domain"/>
    <property type="match status" value="1"/>
</dbReference>